<evidence type="ECO:0000313" key="1">
    <source>
        <dbReference type="EMBL" id="KAI3759564.1"/>
    </source>
</evidence>
<dbReference type="Proteomes" id="UP001055879">
    <property type="component" value="Linkage Group LG02"/>
</dbReference>
<proteinExistence type="predicted"/>
<accession>A0ACB9EKN4</accession>
<evidence type="ECO:0000313" key="2">
    <source>
        <dbReference type="Proteomes" id="UP001055879"/>
    </source>
</evidence>
<reference evidence="2" key="1">
    <citation type="journal article" date="2022" name="Mol. Ecol. Resour.">
        <title>The genomes of chicory, endive, great burdock and yacon provide insights into Asteraceae palaeo-polyploidization history and plant inulin production.</title>
        <authorList>
            <person name="Fan W."/>
            <person name="Wang S."/>
            <person name="Wang H."/>
            <person name="Wang A."/>
            <person name="Jiang F."/>
            <person name="Liu H."/>
            <person name="Zhao H."/>
            <person name="Xu D."/>
            <person name="Zhang Y."/>
        </authorList>
    </citation>
    <scope>NUCLEOTIDE SEQUENCE [LARGE SCALE GENOMIC DNA]</scope>
    <source>
        <strain evidence="2">cv. Niubang</strain>
    </source>
</reference>
<reference evidence="1 2" key="2">
    <citation type="journal article" date="2022" name="Mol. Ecol. Resour.">
        <title>The genomes of chicory, endive, great burdock and yacon provide insights into Asteraceae paleo-polyploidization history and plant inulin production.</title>
        <authorList>
            <person name="Fan W."/>
            <person name="Wang S."/>
            <person name="Wang H."/>
            <person name="Wang A."/>
            <person name="Jiang F."/>
            <person name="Liu H."/>
            <person name="Zhao H."/>
            <person name="Xu D."/>
            <person name="Zhang Y."/>
        </authorList>
    </citation>
    <scope>NUCLEOTIDE SEQUENCE [LARGE SCALE GENOMIC DNA]</scope>
    <source>
        <strain evidence="2">cv. Niubang</strain>
    </source>
</reference>
<organism evidence="1 2">
    <name type="scientific">Arctium lappa</name>
    <name type="common">Greater burdock</name>
    <name type="synonym">Lappa major</name>
    <dbReference type="NCBI Taxonomy" id="4217"/>
    <lineage>
        <taxon>Eukaryota</taxon>
        <taxon>Viridiplantae</taxon>
        <taxon>Streptophyta</taxon>
        <taxon>Embryophyta</taxon>
        <taxon>Tracheophyta</taxon>
        <taxon>Spermatophyta</taxon>
        <taxon>Magnoliopsida</taxon>
        <taxon>eudicotyledons</taxon>
        <taxon>Gunneridae</taxon>
        <taxon>Pentapetalae</taxon>
        <taxon>asterids</taxon>
        <taxon>campanulids</taxon>
        <taxon>Asterales</taxon>
        <taxon>Asteraceae</taxon>
        <taxon>Carduoideae</taxon>
        <taxon>Cardueae</taxon>
        <taxon>Arctiinae</taxon>
        <taxon>Arctium</taxon>
    </lineage>
</organism>
<sequence length="626" mass="69582">MAAAPQLPCNADGVCMLCKDKPQPVEKVMCITCVTPWHVSCLTTPPDILTAAVFWVCPDCTINPVGGLTNVLGPVGENADLVAAVRRIVEDPSLTESEKAKRRQDLMSGAIADHKGKGKMAEDDEDDDDDERTESDSDINIVDIEDDEIRCAICLQSPEKPVTTPCGHNFCLKCFEKWMSKGKPNCPKCRCAIPSTVARNPRVNLILAKAIREAKVSISEQPQKTSSQTDRPGAAFTTERAKKPGLANASSGRILVTVPRDHFGPITAENDPERNQGVLVGENWKSRMEVRQWGVHFAHISGISGQSKNGAQSVVLSGGYADDEDHGDWFLYTGSGGRDLTGNRRTNKKQSSDQHFTKCNESLRLSCKKGYPIRVVRAYKNKRSVYSPQEGYRYDGIYRIERCWRKLGVQGFLICRYLFIRCDNEPAPWMTSDNAHGDLPRVVPDVPELREAIDVCEREETPSWDFDEVEACWVWKKPPPPSKTSITNGVAQKRKRRNNKQSFGLFDCVLCKQMMTMPLTTACGHSFCKSCLEARFVGQSSMRDRSGGGRTLRLQKKFFKCPAPECSDNISDFLDNPQVNTELAGLIEKLQSGREKNVKASELSDGGEEEMVEVEALDESDDEEEA</sequence>
<gene>
    <name evidence="1" type="ORF">L6452_07463</name>
</gene>
<name>A0ACB9EKN4_ARCLA</name>
<dbReference type="EMBL" id="CM042048">
    <property type="protein sequence ID" value="KAI3759564.1"/>
    <property type="molecule type" value="Genomic_DNA"/>
</dbReference>
<comment type="caution">
    <text evidence="1">The sequence shown here is derived from an EMBL/GenBank/DDBJ whole genome shotgun (WGS) entry which is preliminary data.</text>
</comment>
<protein>
    <submittedName>
        <fullName evidence="1">Uncharacterized protein</fullName>
    </submittedName>
</protein>
<keyword evidence="2" id="KW-1185">Reference proteome</keyword>